<evidence type="ECO:0000256" key="1">
    <source>
        <dbReference type="ARBA" id="ARBA00023002"/>
    </source>
</evidence>
<dbReference type="Proteomes" id="UP000186583">
    <property type="component" value="Unassembled WGS sequence"/>
</dbReference>
<keyword evidence="1" id="KW-0560">Oxidoreductase</keyword>
<dbReference type="AlphaFoldDB" id="A0A1Q8S329"/>
<keyword evidence="4" id="KW-1185">Reference proteome</keyword>
<accession>A0A1Q8S329</accession>
<dbReference type="STRING" id="708187.A0A1Q8S329"/>
<dbReference type="EMBL" id="MPGH01000027">
    <property type="protein sequence ID" value="OLN95812.1"/>
    <property type="molecule type" value="Genomic_DNA"/>
</dbReference>
<dbReference type="Pfam" id="PF00248">
    <property type="entry name" value="Aldo_ket_red"/>
    <property type="match status" value="1"/>
</dbReference>
<dbReference type="SUPFAM" id="SSF51430">
    <property type="entry name" value="NAD(P)-linked oxidoreductase"/>
    <property type="match status" value="1"/>
</dbReference>
<dbReference type="OrthoDB" id="37537at2759"/>
<name>A0A1Q8S329_9PEZI</name>
<evidence type="ECO:0000313" key="4">
    <source>
        <dbReference type="Proteomes" id="UP000186583"/>
    </source>
</evidence>
<sequence>MAPPASLPTRRLGKDGPEIPALGVGLMGLSVAYGQTGSDEERLAFLDRAWEIGATNWDTSITYGDNEDLIGKWLDLHPERRADIFLATKFGLRGQAREDGTFDLTIDSSPGYCREACETSLKRLGVDSIDLYYIHRLDDKTPVEKTIEEMVKLKNEGKIKYFGISECSSSALRRAHAVHPISAVQVEYNPWSLEIEGPAGTHLLRTARELGVAVFCYSPLGRGIMTGRYRSAEDFDKTDFRRNLPRFTGENFKKNVELVEKFADIGRTRYGCTAGQLTLAWLLAQGEDMIPIPGTKKIKYLEENIGASKVVLSKEDEAELRKLIDESDVQGDRGSVFGSYIDSPPLTTA</sequence>
<evidence type="ECO:0000313" key="3">
    <source>
        <dbReference type="EMBL" id="OLN95812.1"/>
    </source>
</evidence>
<dbReference type="GO" id="GO:0005737">
    <property type="term" value="C:cytoplasm"/>
    <property type="evidence" value="ECO:0007669"/>
    <property type="project" value="TreeGrafter"/>
</dbReference>
<reference evidence="3 4" key="1">
    <citation type="submission" date="2016-11" db="EMBL/GenBank/DDBJ databases">
        <title>Draft Genome Assembly of Colletotrichum chlorophyti a pathogen of herbaceous plants.</title>
        <authorList>
            <person name="Gan P."/>
            <person name="Narusaka M."/>
            <person name="Tsushima A."/>
            <person name="Narusaka Y."/>
            <person name="Takano Y."/>
            <person name="Shirasu K."/>
        </authorList>
    </citation>
    <scope>NUCLEOTIDE SEQUENCE [LARGE SCALE GENOMIC DNA]</scope>
    <source>
        <strain evidence="3 4">NTL11</strain>
    </source>
</reference>
<dbReference type="InterPro" id="IPR036812">
    <property type="entry name" value="NAD(P)_OxRdtase_dom_sf"/>
</dbReference>
<dbReference type="InterPro" id="IPR023210">
    <property type="entry name" value="NADP_OxRdtase_dom"/>
</dbReference>
<dbReference type="Gene3D" id="3.20.20.100">
    <property type="entry name" value="NADP-dependent oxidoreductase domain"/>
    <property type="match status" value="1"/>
</dbReference>
<evidence type="ECO:0000259" key="2">
    <source>
        <dbReference type="Pfam" id="PF00248"/>
    </source>
</evidence>
<protein>
    <submittedName>
        <fullName evidence="3">Aldo-keto reductase yakc [NADP(+)] 1</fullName>
    </submittedName>
</protein>
<feature type="domain" description="NADP-dependent oxidoreductase" evidence="2">
    <location>
        <begin position="22"/>
        <end position="324"/>
    </location>
</feature>
<gene>
    <name evidence="3" type="ORF">CCHL11_02764</name>
</gene>
<proteinExistence type="predicted"/>
<dbReference type="GO" id="GO:0016491">
    <property type="term" value="F:oxidoreductase activity"/>
    <property type="evidence" value="ECO:0007669"/>
    <property type="project" value="UniProtKB-KW"/>
</dbReference>
<dbReference type="PANTHER" id="PTHR43625:SF40">
    <property type="entry name" value="ALDO-KETO REDUCTASE YAKC [NADP(+)]"/>
    <property type="match status" value="1"/>
</dbReference>
<organism evidence="3 4">
    <name type="scientific">Colletotrichum chlorophyti</name>
    <dbReference type="NCBI Taxonomy" id="708187"/>
    <lineage>
        <taxon>Eukaryota</taxon>
        <taxon>Fungi</taxon>
        <taxon>Dikarya</taxon>
        <taxon>Ascomycota</taxon>
        <taxon>Pezizomycotina</taxon>
        <taxon>Sordariomycetes</taxon>
        <taxon>Hypocreomycetidae</taxon>
        <taxon>Glomerellales</taxon>
        <taxon>Glomerellaceae</taxon>
        <taxon>Colletotrichum</taxon>
    </lineage>
</organism>
<dbReference type="PANTHER" id="PTHR43625">
    <property type="entry name" value="AFLATOXIN B1 ALDEHYDE REDUCTASE"/>
    <property type="match status" value="1"/>
</dbReference>
<comment type="caution">
    <text evidence="3">The sequence shown here is derived from an EMBL/GenBank/DDBJ whole genome shotgun (WGS) entry which is preliminary data.</text>
</comment>
<dbReference type="InterPro" id="IPR050791">
    <property type="entry name" value="Aldo-Keto_reductase"/>
</dbReference>